<dbReference type="Gene3D" id="3.40.50.1820">
    <property type="entry name" value="alpha/beta hydrolase"/>
    <property type="match status" value="1"/>
</dbReference>
<dbReference type="InterPro" id="IPR029058">
    <property type="entry name" value="AB_hydrolase_fold"/>
</dbReference>
<name>A0A1H9DCH2_9SPIR</name>
<dbReference type="EMBL" id="FOFU01000002">
    <property type="protein sequence ID" value="SEQ11071.1"/>
    <property type="molecule type" value="Genomic_DNA"/>
</dbReference>
<dbReference type="Pfam" id="PF07859">
    <property type="entry name" value="Abhydrolase_3"/>
    <property type="match status" value="1"/>
</dbReference>
<dbReference type="PANTHER" id="PTHR22946">
    <property type="entry name" value="DIENELACTONE HYDROLASE DOMAIN-CONTAINING PROTEIN-RELATED"/>
    <property type="match status" value="1"/>
</dbReference>
<dbReference type="Proteomes" id="UP000182360">
    <property type="component" value="Unassembled WGS sequence"/>
</dbReference>
<dbReference type="SUPFAM" id="SSF53474">
    <property type="entry name" value="alpha/beta-Hydrolases"/>
    <property type="match status" value="1"/>
</dbReference>
<dbReference type="STRING" id="163.SAMN04487775_101380"/>
<feature type="domain" description="Alpha/beta hydrolase fold-3" evidence="2">
    <location>
        <begin position="69"/>
        <end position="223"/>
    </location>
</feature>
<evidence type="ECO:0000256" key="1">
    <source>
        <dbReference type="ARBA" id="ARBA00022801"/>
    </source>
</evidence>
<proteinExistence type="predicted"/>
<evidence type="ECO:0000313" key="4">
    <source>
        <dbReference type="Proteomes" id="UP000182360"/>
    </source>
</evidence>
<dbReference type="InterPro" id="IPR050261">
    <property type="entry name" value="FrsA_esterase"/>
</dbReference>
<dbReference type="RefSeq" id="WP_074641766.1">
    <property type="nucleotide sequence ID" value="NZ_FOFU01000002.1"/>
</dbReference>
<keyword evidence="4" id="KW-1185">Reference proteome</keyword>
<reference evidence="3 4" key="1">
    <citation type="submission" date="2016-10" db="EMBL/GenBank/DDBJ databases">
        <authorList>
            <person name="de Groot N.N."/>
        </authorList>
    </citation>
    <scope>NUCLEOTIDE SEQUENCE [LARGE SCALE GENOMIC DNA]</scope>
    <source>
        <strain evidence="3 4">B25</strain>
    </source>
</reference>
<sequence length="279" mass="31417">MSNLKIENLFEDDIDIDPTALPDYTTLDFVSNDSHIYGEIMWPSSNSKKPHPCVIMLHGFPGTARNDDISHALCRIGCVVIVPHNRGAWGSQGKYLITNCIEDAKNLAEYAHTPEFAEKYDVDPNQIFLLGHSMGANSALNAGKVLDWIKGIIMLTPYDPTRYLNRAKESYFRSLLEEGKILQSDGIDAIYEDVVINKNRIYHPNAFEQVKDKNLLVFAGTYDSVSPVNEMVLPLWKLLEVHQTKAIQKKIEYPTEHGLLGRRISVIKEIAAFIDAVIS</sequence>
<organism evidence="3 4">
    <name type="scientific">Treponema bryantii</name>
    <dbReference type="NCBI Taxonomy" id="163"/>
    <lineage>
        <taxon>Bacteria</taxon>
        <taxon>Pseudomonadati</taxon>
        <taxon>Spirochaetota</taxon>
        <taxon>Spirochaetia</taxon>
        <taxon>Spirochaetales</taxon>
        <taxon>Treponemataceae</taxon>
        <taxon>Treponema</taxon>
    </lineage>
</organism>
<dbReference type="InterPro" id="IPR013094">
    <property type="entry name" value="AB_hydrolase_3"/>
</dbReference>
<protein>
    <submittedName>
        <fullName evidence="3">Alpha/beta hydrolase family protein</fullName>
    </submittedName>
</protein>
<dbReference type="AlphaFoldDB" id="A0A1H9DCH2"/>
<evidence type="ECO:0000259" key="2">
    <source>
        <dbReference type="Pfam" id="PF07859"/>
    </source>
</evidence>
<dbReference type="GO" id="GO:0052689">
    <property type="term" value="F:carboxylic ester hydrolase activity"/>
    <property type="evidence" value="ECO:0007669"/>
    <property type="project" value="UniProtKB-ARBA"/>
</dbReference>
<gene>
    <name evidence="3" type="ORF">SAMN04487977_102523</name>
</gene>
<keyword evidence="1 3" id="KW-0378">Hydrolase</keyword>
<dbReference type="PANTHER" id="PTHR22946:SF9">
    <property type="entry name" value="POLYKETIDE TRANSFERASE AF380"/>
    <property type="match status" value="1"/>
</dbReference>
<evidence type="ECO:0000313" key="3">
    <source>
        <dbReference type="EMBL" id="SEQ11071.1"/>
    </source>
</evidence>
<accession>A0A1H9DCH2</accession>
<dbReference type="OrthoDB" id="9771666at2"/>